<comment type="caution">
    <text evidence="1">The sequence shown here is derived from an EMBL/GenBank/DDBJ whole genome shotgun (WGS) entry which is preliminary data.</text>
</comment>
<protein>
    <submittedName>
        <fullName evidence="1">Uncharacterized protein</fullName>
    </submittedName>
</protein>
<reference evidence="1 2" key="1">
    <citation type="submission" date="2016-10" db="EMBL/GenBank/DDBJ databases">
        <title>Evaluation of Human, Veterinary and Environmental Mycobacterium chelonae Isolates by Core Genome Phylogenomic Analysis, Targeted Gene Comparison, and Anti-microbial Susceptibility Patterns: A Tale of Mistaken Identities.</title>
        <authorList>
            <person name="Fogelson S.B."/>
            <person name="Camus A.C."/>
            <person name="Lorenz W."/>
            <person name="Vasireddy R."/>
            <person name="Vasireddy S."/>
            <person name="Smith T."/>
            <person name="Brown-Elliott B.A."/>
            <person name="Wallace R.J.Jr."/>
            <person name="Hasan N.A."/>
            <person name="Reischl U."/>
            <person name="Sanchez S."/>
        </authorList>
    </citation>
    <scope>NUCLEOTIDE SEQUENCE [LARGE SCALE GENOMIC DNA]</scope>
    <source>
        <strain evidence="1 2">15515</strain>
    </source>
</reference>
<name>A0A1S1LJL9_MYCCH</name>
<evidence type="ECO:0000313" key="2">
    <source>
        <dbReference type="Proteomes" id="UP000180043"/>
    </source>
</evidence>
<gene>
    <name evidence="1" type="ORF">BKG82_24950</name>
</gene>
<dbReference type="AlphaFoldDB" id="A0A1S1LJL9"/>
<dbReference type="EMBL" id="MLIQ01000032">
    <property type="protein sequence ID" value="OHU47618.1"/>
    <property type="molecule type" value="Genomic_DNA"/>
</dbReference>
<sequence>MTIGHYAAVALQDTADTWRHGAVFLLRNAPRMNAEVTLDDGWTATVLEGMKAVIVRGPAVLTSCDQTHSAALRAANNALDYMCVRGLCDSAIRDDFDDCLVWWPDPAGGVTLRLRMVHTRAKAISVTLAVTDADGKVVLQPPTPPITAAQHDAFRFIRMSRTSEYLFDSYRNMFLALERLLSDIRPRAMHPNGKPAESEKDWFTAALKQADALVPVAKLAPPGEKKAIDWVYTNMYCVERSGLMHAKPGRYHLPQNDAGRADLRKSLNTLSEYVSELVSVHRGIQRGHSGIYASGWQYFTTPFFEHMLLVIADKELPTTTAWDNETDEMVLSNYVVDEPKQGGPPVAEESMLITKTVAVEASQLSSSEIHTIAVVGPFLHGRLILSSELSGPMTLGTSISQLEVIVGLRNLNVADMPHFSA</sequence>
<organism evidence="1 2">
    <name type="scientific">Mycobacteroides chelonae</name>
    <name type="common">Mycobacterium chelonae</name>
    <dbReference type="NCBI Taxonomy" id="1774"/>
    <lineage>
        <taxon>Bacteria</taxon>
        <taxon>Bacillati</taxon>
        <taxon>Actinomycetota</taxon>
        <taxon>Actinomycetes</taxon>
        <taxon>Mycobacteriales</taxon>
        <taxon>Mycobacteriaceae</taxon>
        <taxon>Mycobacteroides</taxon>
    </lineage>
</organism>
<evidence type="ECO:0000313" key="1">
    <source>
        <dbReference type="EMBL" id="OHU47618.1"/>
    </source>
</evidence>
<proteinExistence type="predicted"/>
<dbReference type="Proteomes" id="UP000180043">
    <property type="component" value="Unassembled WGS sequence"/>
</dbReference>
<accession>A0A1S1LJL9</accession>